<reference evidence="2 3" key="1">
    <citation type="submission" date="2019-01" db="EMBL/GenBank/DDBJ databases">
        <authorList>
            <person name="Brito A."/>
        </authorList>
    </citation>
    <scope>NUCLEOTIDE SEQUENCE [LARGE SCALE GENOMIC DNA]</scope>
    <source>
        <strain evidence="2">1</strain>
    </source>
</reference>
<keyword evidence="1" id="KW-1133">Transmembrane helix</keyword>
<sequence length="39" mass="4655">MLHIKYIASIFIFHISLIVREFKIIGVAYHLLSCYLHHN</sequence>
<dbReference type="AlphaFoldDB" id="A0A563VLI2"/>
<accession>A0A563VLI2</accession>
<evidence type="ECO:0000256" key="1">
    <source>
        <dbReference type="SAM" id="Phobius"/>
    </source>
</evidence>
<name>A0A563VLI2_9CYAN</name>
<evidence type="ECO:0000313" key="2">
    <source>
        <dbReference type="EMBL" id="VEP12193.1"/>
    </source>
</evidence>
<proteinExistence type="predicted"/>
<protein>
    <submittedName>
        <fullName evidence="2">Uncharacterized protein</fullName>
    </submittedName>
</protein>
<keyword evidence="1" id="KW-0812">Transmembrane</keyword>
<dbReference type="Proteomes" id="UP000320055">
    <property type="component" value="Unassembled WGS sequence"/>
</dbReference>
<feature type="transmembrane region" description="Helical" evidence="1">
    <location>
        <begin position="6"/>
        <end position="32"/>
    </location>
</feature>
<evidence type="ECO:0000313" key="3">
    <source>
        <dbReference type="Proteomes" id="UP000320055"/>
    </source>
</evidence>
<keyword evidence="1" id="KW-0472">Membrane</keyword>
<keyword evidence="3" id="KW-1185">Reference proteome</keyword>
<organism evidence="2 3">
    <name type="scientific">Hyella patelloides LEGE 07179</name>
    <dbReference type="NCBI Taxonomy" id="945734"/>
    <lineage>
        <taxon>Bacteria</taxon>
        <taxon>Bacillati</taxon>
        <taxon>Cyanobacteriota</taxon>
        <taxon>Cyanophyceae</taxon>
        <taxon>Pleurocapsales</taxon>
        <taxon>Hyellaceae</taxon>
        <taxon>Hyella</taxon>
    </lineage>
</organism>
<dbReference type="EMBL" id="CAACVJ010000045">
    <property type="protein sequence ID" value="VEP12193.1"/>
    <property type="molecule type" value="Genomic_DNA"/>
</dbReference>
<gene>
    <name evidence="2" type="ORF">H1P_1390003</name>
</gene>